<organism evidence="2">
    <name type="scientific">Brassica napus</name>
    <name type="common">Rape</name>
    <dbReference type="NCBI Taxonomy" id="3708"/>
    <lineage>
        <taxon>Eukaryota</taxon>
        <taxon>Viridiplantae</taxon>
        <taxon>Streptophyta</taxon>
        <taxon>Embryophyta</taxon>
        <taxon>Tracheophyta</taxon>
        <taxon>Spermatophyta</taxon>
        <taxon>Magnoliopsida</taxon>
        <taxon>eudicotyledons</taxon>
        <taxon>Gunneridae</taxon>
        <taxon>Pentapetalae</taxon>
        <taxon>rosids</taxon>
        <taxon>malvids</taxon>
        <taxon>Brassicales</taxon>
        <taxon>Brassicaceae</taxon>
        <taxon>Brassiceae</taxon>
        <taxon>Brassica</taxon>
    </lineage>
</organism>
<accession>A0A816X6V5</accession>
<evidence type="ECO:0000313" key="2">
    <source>
        <dbReference type="EMBL" id="CAF2143231.1"/>
    </source>
</evidence>
<dbReference type="EMBL" id="HG994356">
    <property type="protein sequence ID" value="CAF2143231.1"/>
    <property type="molecule type" value="Genomic_DNA"/>
</dbReference>
<protein>
    <submittedName>
        <fullName evidence="2">(rape) hypothetical protein</fullName>
    </submittedName>
</protein>
<feature type="region of interest" description="Disordered" evidence="1">
    <location>
        <begin position="85"/>
        <end position="120"/>
    </location>
</feature>
<dbReference type="Proteomes" id="UP001295469">
    <property type="component" value="Chromosome A02"/>
</dbReference>
<proteinExistence type="predicted"/>
<sequence>MAWFSSAYQLPKLLCTRKEKISEVLYFTMQIRVRHMIVKAMEDRYSKWDEDKPPDDLDNMIVDILNDQLNDKFWDVLPLTKCQKRKTQVSAPSVPERVDTSPSTKRRKEKDTAPEMVFIT</sequence>
<reference evidence="2" key="1">
    <citation type="submission" date="2021-01" db="EMBL/GenBank/DDBJ databases">
        <authorList>
            <consortium name="Genoscope - CEA"/>
            <person name="William W."/>
        </authorList>
    </citation>
    <scope>NUCLEOTIDE SEQUENCE</scope>
</reference>
<gene>
    <name evidence="2" type="ORF">DARMORV10_A02P33590.1</name>
</gene>
<dbReference type="AlphaFoldDB" id="A0A816X6V5"/>
<evidence type="ECO:0000256" key="1">
    <source>
        <dbReference type="SAM" id="MobiDB-lite"/>
    </source>
</evidence>
<name>A0A816X6V5_BRANA</name>